<dbReference type="RefSeq" id="WP_149799643.1">
    <property type="nucleotide sequence ID" value="NZ_FNBO01000015.1"/>
</dbReference>
<gene>
    <name evidence="2" type="ORF">SAMN04488067_1159</name>
</gene>
<evidence type="ECO:0000313" key="3">
    <source>
        <dbReference type="Proteomes" id="UP000324020"/>
    </source>
</evidence>
<dbReference type="AlphaFoldDB" id="A0A1G7RDI3"/>
<dbReference type="OrthoDB" id="320347at2157"/>
<feature type="transmembrane region" description="Helical" evidence="1">
    <location>
        <begin position="19"/>
        <end position="38"/>
    </location>
</feature>
<reference evidence="2 3" key="1">
    <citation type="submission" date="2016-10" db="EMBL/GenBank/DDBJ databases">
        <authorList>
            <person name="Varghese N."/>
            <person name="Submissions S."/>
        </authorList>
    </citation>
    <scope>NUCLEOTIDE SEQUENCE [LARGE SCALE GENOMIC DNA]</scope>
    <source>
        <strain evidence="2 3">CGMCC 1.3527</strain>
    </source>
</reference>
<accession>A0A1G7RDI3</accession>
<evidence type="ECO:0000256" key="1">
    <source>
        <dbReference type="SAM" id="Phobius"/>
    </source>
</evidence>
<protein>
    <submittedName>
        <fullName evidence="2">Uncharacterized protein</fullName>
    </submittedName>
</protein>
<dbReference type="EMBL" id="FNBO01000015">
    <property type="protein sequence ID" value="SDG08856.1"/>
    <property type="molecule type" value="Genomic_DNA"/>
</dbReference>
<dbReference type="Proteomes" id="UP000324020">
    <property type="component" value="Unassembled WGS sequence"/>
</dbReference>
<name>A0A1G7RDI3_9EURY</name>
<proteinExistence type="predicted"/>
<evidence type="ECO:0000313" key="2">
    <source>
        <dbReference type="EMBL" id="SDG08856.1"/>
    </source>
</evidence>
<sequence>MINPLAPYLSIASFAIEPILKLAFAIVVVGIGMVALGYDPVGLAVNWFETTIRSFIPGV</sequence>
<keyword evidence="1" id="KW-0812">Transmembrane</keyword>
<keyword evidence="1" id="KW-1133">Transmembrane helix</keyword>
<keyword evidence="1" id="KW-0472">Membrane</keyword>
<organism evidence="2 3">
    <name type="scientific">Halorubrum xinjiangense</name>
    <dbReference type="NCBI Taxonomy" id="261291"/>
    <lineage>
        <taxon>Archaea</taxon>
        <taxon>Methanobacteriati</taxon>
        <taxon>Methanobacteriota</taxon>
        <taxon>Stenosarchaea group</taxon>
        <taxon>Halobacteria</taxon>
        <taxon>Halobacteriales</taxon>
        <taxon>Haloferacaceae</taxon>
        <taxon>Halorubrum</taxon>
    </lineage>
</organism>
<keyword evidence="3" id="KW-1185">Reference proteome</keyword>